<keyword evidence="1" id="KW-0472">Membrane</keyword>
<keyword evidence="1" id="KW-1133">Transmembrane helix</keyword>
<evidence type="ECO:0000256" key="1">
    <source>
        <dbReference type="SAM" id="Phobius"/>
    </source>
</evidence>
<keyword evidence="1" id="KW-0812">Transmembrane</keyword>
<dbReference type="VEuPathDB" id="FungiDB:QG37_06000"/>
<accession>A0A0L0NUD8</accession>
<reference evidence="3" key="1">
    <citation type="journal article" date="2015" name="BMC Genomics">
        <title>Draft genome of a commonly misdiagnosed multidrug resistant pathogen Candida auris.</title>
        <authorList>
            <person name="Chatterjee S."/>
            <person name="Alampalli S.V."/>
            <person name="Nageshan R.K."/>
            <person name="Chettiar S.T."/>
            <person name="Joshi S."/>
            <person name="Tatu U.S."/>
        </authorList>
    </citation>
    <scope>NUCLEOTIDE SEQUENCE [LARGE SCALE GENOMIC DNA]</scope>
    <source>
        <strain evidence="3">6684</strain>
    </source>
</reference>
<name>A0A0L0NUD8_CANAR</name>
<gene>
    <name evidence="2" type="ORF">QG37_06000</name>
</gene>
<comment type="caution">
    <text evidence="2">The sequence shown here is derived from an EMBL/GenBank/DDBJ whole genome shotgun (WGS) entry which is preliminary data.</text>
</comment>
<dbReference type="EMBL" id="LGST01000041">
    <property type="protein sequence ID" value="KND97604.1"/>
    <property type="molecule type" value="Genomic_DNA"/>
</dbReference>
<evidence type="ECO:0000313" key="3">
    <source>
        <dbReference type="Proteomes" id="UP000037122"/>
    </source>
</evidence>
<proteinExistence type="predicted"/>
<dbReference type="AlphaFoldDB" id="A0A0L0NUD8"/>
<dbReference type="Proteomes" id="UP000037122">
    <property type="component" value="Unassembled WGS sequence"/>
</dbReference>
<evidence type="ECO:0000313" key="2">
    <source>
        <dbReference type="EMBL" id="KND97604.1"/>
    </source>
</evidence>
<sequence>MVFQMILEIYRKNNDFTPEKSHFGLALSVIANLLVATFLAVSDRVVPS</sequence>
<feature type="transmembrane region" description="Helical" evidence="1">
    <location>
        <begin position="21"/>
        <end position="41"/>
    </location>
</feature>
<organism evidence="2 3">
    <name type="scientific">Candidozyma auris</name>
    <name type="common">Yeast</name>
    <name type="synonym">Candida auris</name>
    <dbReference type="NCBI Taxonomy" id="498019"/>
    <lineage>
        <taxon>Eukaryota</taxon>
        <taxon>Fungi</taxon>
        <taxon>Dikarya</taxon>
        <taxon>Ascomycota</taxon>
        <taxon>Saccharomycotina</taxon>
        <taxon>Pichiomycetes</taxon>
        <taxon>Metschnikowiaceae</taxon>
        <taxon>Candidozyma</taxon>
    </lineage>
</organism>
<protein>
    <submittedName>
        <fullName evidence="2">Uncharacterized protein</fullName>
    </submittedName>
</protein>